<dbReference type="EMBL" id="JAGFNK010000211">
    <property type="protein sequence ID" value="KAI9458321.1"/>
    <property type="molecule type" value="Genomic_DNA"/>
</dbReference>
<keyword evidence="2" id="KW-1185">Reference proteome</keyword>
<organism evidence="1 2">
    <name type="scientific">Russula earlei</name>
    <dbReference type="NCBI Taxonomy" id="71964"/>
    <lineage>
        <taxon>Eukaryota</taxon>
        <taxon>Fungi</taxon>
        <taxon>Dikarya</taxon>
        <taxon>Basidiomycota</taxon>
        <taxon>Agaricomycotina</taxon>
        <taxon>Agaricomycetes</taxon>
        <taxon>Russulales</taxon>
        <taxon>Russulaceae</taxon>
        <taxon>Russula</taxon>
    </lineage>
</organism>
<comment type="caution">
    <text evidence="1">The sequence shown here is derived from an EMBL/GenBank/DDBJ whole genome shotgun (WGS) entry which is preliminary data.</text>
</comment>
<gene>
    <name evidence="1" type="ORF">F5148DRAFT_1287439</name>
</gene>
<sequence length="155" mass="16721">MASQPPVVLHLEDIRLELEPDEDGLVVAAALDLLHTIISDNQVLAAQVLSSLKNSNHVGMKTDGDSMGLVQLMMLILEDALMRSVQQRSRESALITSAMGLLEGLLSLPDHGTMATEHAVGTYVTMQALLHLVHALWTEASGTLLAPHHTMEMLA</sequence>
<protein>
    <submittedName>
        <fullName evidence="1">Uncharacterized protein</fullName>
    </submittedName>
</protein>
<evidence type="ECO:0000313" key="2">
    <source>
        <dbReference type="Proteomes" id="UP001207468"/>
    </source>
</evidence>
<accession>A0ACC0U389</accession>
<evidence type="ECO:0000313" key="1">
    <source>
        <dbReference type="EMBL" id="KAI9458321.1"/>
    </source>
</evidence>
<proteinExistence type="predicted"/>
<dbReference type="Proteomes" id="UP001207468">
    <property type="component" value="Unassembled WGS sequence"/>
</dbReference>
<reference evidence="1" key="1">
    <citation type="submission" date="2021-03" db="EMBL/GenBank/DDBJ databases">
        <title>Evolutionary priming and transition to the ectomycorrhizal habit in an iconic lineage of mushroom-forming fungi: is preadaptation a requirement?</title>
        <authorList>
            <consortium name="DOE Joint Genome Institute"/>
            <person name="Looney B.P."/>
            <person name="Miyauchi S."/>
            <person name="Morin E."/>
            <person name="Drula E."/>
            <person name="Courty P.E."/>
            <person name="Chicoki N."/>
            <person name="Fauchery L."/>
            <person name="Kohler A."/>
            <person name="Kuo A."/>
            <person name="LaButti K."/>
            <person name="Pangilinan J."/>
            <person name="Lipzen A."/>
            <person name="Riley R."/>
            <person name="Andreopoulos W."/>
            <person name="He G."/>
            <person name="Johnson J."/>
            <person name="Barry K.W."/>
            <person name="Grigoriev I.V."/>
            <person name="Nagy L."/>
            <person name="Hibbett D."/>
            <person name="Henrissat B."/>
            <person name="Matheny P.B."/>
            <person name="Labbe J."/>
            <person name="Martin A.F."/>
        </authorList>
    </citation>
    <scope>NUCLEOTIDE SEQUENCE</scope>
    <source>
        <strain evidence="1">BPL698</strain>
    </source>
</reference>
<name>A0ACC0U389_9AGAM</name>